<dbReference type="InterPro" id="IPR011836">
    <property type="entry name" value="YhdP"/>
</dbReference>
<comment type="caution">
    <text evidence="3">The sequence shown here is derived from an EMBL/GenBank/DDBJ whole genome shotgun (WGS) entry which is preliminary data.</text>
</comment>
<dbReference type="RefSeq" id="WP_123096207.1">
    <property type="nucleotide sequence ID" value="NZ_RIZG01000007.1"/>
</dbReference>
<evidence type="ECO:0000259" key="2">
    <source>
        <dbReference type="Pfam" id="PF13116"/>
    </source>
</evidence>
<dbReference type="NCBIfam" id="TIGR02099">
    <property type="entry name" value="YhdP family protein"/>
    <property type="match status" value="1"/>
</dbReference>
<dbReference type="Pfam" id="PF13116">
    <property type="entry name" value="YhdP"/>
    <property type="match status" value="1"/>
</dbReference>
<sequence>MAWLLKKFIIIGFWLGVTLSLLVAVFVLGAGQLLPYLDHYRPQIERNLEQILGYDVILDKIDGQLEGVDPTFSVSGFRLTTLSSSDQLNTAVSINELRVRLDLIKSILTLKPQFTYIRFVRPSVSLEEKDGQWLLYGARPVRSVQNDVGIERILDYLSEQRNFSIYDADVHIASERLGDHLLKVDHVYIYQQSFQSLLKSRVYLDDNPTPFIINAEVNKSLSLLGGYRVKASIASPRVVLPIADMFPSSQLLASLELGGDIWLDALIGKELDVRSEMVSVKASFKNGQQYEATTALKLNYSQKQPSVRVDLANMSLKDQDGRGYPATNAIFDWSSVTERSNIRFDQVDLDLTQQLALLFLPESSNAASILKGLDPRGMAKNGVVRLWKDDKDLSFQLVTNLQTASIQSYNGIPKANNVNAVFSLSEDNGYIDFRGENSEILFDTVYDKAWLSESLSGYVSWQKIHNTFLVSGRDLAVQRNGGNIQGGFRLEVRDGQPDWIGLDLQGKSISLADRLTYVPPNVLGDGLSAWIHNAISDSGSADSVDILVHSELSKGAKPHVRMQMAVSEANIKFDENWPEATNLEGHVEFNKEGVFVDVNSASLNTLVVEKLAISVPIVEGSADWLNISGEMDEQASKLIPVLRFTPLGDTVLKPFEDWTLQGVLKGRFDIVIPLIETEQPVVNLALRFQDNVLLMEDIGLEVGVQQGQLNYQSDKGIFDSEFDLKALGGGSRLALSSVFTEANELAIIGDLSGRINVGDVVQWRDFPESVGKNLSGDANYTGQFAVNRSQNGQFDLTIDSNLSGALIDFPAPIGKSSLETTPFKLKVMLHESDLVVDTDYNHVVKSRFLLRNAEFIGGEVVLQGKPSVRFSGQIPKGLSVIGSLEEVNVEDWQPVLNQASDNSNPSPISLRVPSWLGQMDLIIDNLVINEDNSWHNFKVSYGPKTGQALQVSSDEMNVTLTQKGDLPSLDFGFLSWNTSSNSDDSSPTSPPISAQQIPSMNLSIDQFYLNGQPYGDWQLRVAQQGNNLRIDPITSQLKTGDFKGSLFWQGGVDHSSVELSISAKGDDLAELTKKYSSEAFVSSSQYKIDVGLSWLGHPFYFDRQSVSGRIAFQANNGNFNKVDELPVFLKALGIFNIGALSRRLLLDFSDVYKPGLTYDKFSGTLSLDKGILKTLSPVTIISPTAELVVEGEADIVSETLNEKLTATFPISGTLPLAGLLWGSPQLAGLLFITDKLIGDQLSKVTSVQYKVEGSFDNPVMTPIRFQPIGKQP</sequence>
<reference evidence="3 4" key="1">
    <citation type="journal article" date="2012" name="Int. J. Syst. Evol. Microbiol.">
        <title>Marinomonas hwangdonensis sp. nov., isolated from seawater.</title>
        <authorList>
            <person name="Jung Y.T."/>
            <person name="Oh T.K."/>
            <person name="Yoon J.H."/>
        </authorList>
    </citation>
    <scope>NUCLEOTIDE SEQUENCE [LARGE SCALE GENOMIC DNA]</scope>
    <source>
        <strain evidence="3 4">HDW-15</strain>
    </source>
</reference>
<keyword evidence="4" id="KW-1185">Reference proteome</keyword>
<organism evidence="3 4">
    <name type="scientific">Marinomonas hwangdonensis</name>
    <dbReference type="NCBI Taxonomy" id="1053647"/>
    <lineage>
        <taxon>Bacteria</taxon>
        <taxon>Pseudomonadati</taxon>
        <taxon>Pseudomonadota</taxon>
        <taxon>Gammaproteobacteria</taxon>
        <taxon>Oceanospirillales</taxon>
        <taxon>Oceanospirillaceae</taxon>
        <taxon>Marinomonas</taxon>
    </lineage>
</organism>
<keyword evidence="1" id="KW-0812">Transmembrane</keyword>
<dbReference type="PANTHER" id="PTHR38690:SF1">
    <property type="entry name" value="PROTEASE"/>
    <property type="match status" value="1"/>
</dbReference>
<dbReference type="OrthoDB" id="9762238at2"/>
<dbReference type="Proteomes" id="UP000280507">
    <property type="component" value="Unassembled WGS sequence"/>
</dbReference>
<protein>
    <submittedName>
        <fullName evidence="3">TIGR02099 family protein</fullName>
    </submittedName>
</protein>
<feature type="transmembrane region" description="Helical" evidence="1">
    <location>
        <begin position="12"/>
        <end position="37"/>
    </location>
</feature>
<dbReference type="PANTHER" id="PTHR38690">
    <property type="entry name" value="PROTEASE-RELATED"/>
    <property type="match status" value="1"/>
</dbReference>
<evidence type="ECO:0000256" key="1">
    <source>
        <dbReference type="SAM" id="Phobius"/>
    </source>
</evidence>
<proteinExistence type="predicted"/>
<dbReference type="AlphaFoldDB" id="A0A3M8Q3F7"/>
<keyword evidence="1" id="KW-0472">Membrane</keyword>
<gene>
    <name evidence="3" type="ORF">EBI00_12155</name>
</gene>
<evidence type="ECO:0000313" key="4">
    <source>
        <dbReference type="Proteomes" id="UP000280507"/>
    </source>
</evidence>
<accession>A0A3M8Q3F7</accession>
<keyword evidence="1" id="KW-1133">Transmembrane helix</keyword>
<name>A0A3M8Q3F7_9GAMM</name>
<dbReference type="InterPro" id="IPR025263">
    <property type="entry name" value="YhdP_central"/>
</dbReference>
<feature type="domain" description="YhdP central" evidence="2">
    <location>
        <begin position="1"/>
        <end position="1259"/>
    </location>
</feature>
<evidence type="ECO:0000313" key="3">
    <source>
        <dbReference type="EMBL" id="RNF49684.1"/>
    </source>
</evidence>
<dbReference type="EMBL" id="RIZG01000007">
    <property type="protein sequence ID" value="RNF49684.1"/>
    <property type="molecule type" value="Genomic_DNA"/>
</dbReference>